<feature type="compositionally biased region" description="Low complexity" evidence="7">
    <location>
        <begin position="847"/>
        <end position="876"/>
    </location>
</feature>
<dbReference type="Gene3D" id="3.40.50.1000">
    <property type="entry name" value="HAD superfamily/HAD-like"/>
    <property type="match status" value="1"/>
</dbReference>
<evidence type="ECO:0000256" key="2">
    <source>
        <dbReference type="ARBA" id="ARBA00006330"/>
    </source>
</evidence>
<evidence type="ECO:0000256" key="6">
    <source>
        <dbReference type="ARBA" id="ARBA00048039"/>
    </source>
</evidence>
<comment type="similarity">
    <text evidence="1">In the N-terminal section; belongs to the glycosyltransferase 20 family.</text>
</comment>
<dbReference type="GO" id="GO:0005992">
    <property type="term" value="P:trehalose biosynthetic process"/>
    <property type="evidence" value="ECO:0007669"/>
    <property type="project" value="InterPro"/>
</dbReference>
<dbReference type="CDD" id="cd03788">
    <property type="entry name" value="GT20_TPS"/>
    <property type="match status" value="1"/>
</dbReference>
<comment type="caution">
    <text evidence="8">The sequence shown here is derived from an EMBL/GenBank/DDBJ whole genome shotgun (WGS) entry which is preliminary data.</text>
</comment>
<accession>A0A2P6VIS8</accession>
<dbReference type="EMBL" id="LHPF02000005">
    <property type="protein sequence ID" value="PSC73982.1"/>
    <property type="molecule type" value="Genomic_DNA"/>
</dbReference>
<proteinExistence type="inferred from homology"/>
<dbReference type="InterPro" id="IPR003337">
    <property type="entry name" value="Trehalose_PPase"/>
</dbReference>
<gene>
    <name evidence="8" type="ORF">C2E20_2716</name>
</gene>
<organism evidence="8 9">
    <name type="scientific">Micractinium conductrix</name>
    <dbReference type="NCBI Taxonomy" id="554055"/>
    <lineage>
        <taxon>Eukaryota</taxon>
        <taxon>Viridiplantae</taxon>
        <taxon>Chlorophyta</taxon>
        <taxon>core chlorophytes</taxon>
        <taxon>Trebouxiophyceae</taxon>
        <taxon>Chlorellales</taxon>
        <taxon>Chlorellaceae</taxon>
        <taxon>Chlorella clade</taxon>
        <taxon>Micractinium</taxon>
    </lineage>
</organism>
<reference evidence="8 9" key="1">
    <citation type="journal article" date="2018" name="Plant J.">
        <title>Genome sequences of Chlorella sorokiniana UTEX 1602 and Micractinium conductrix SAG 241.80: implications to maltose excretion by a green alga.</title>
        <authorList>
            <person name="Arriola M.B."/>
            <person name="Velmurugan N."/>
            <person name="Zhang Y."/>
            <person name="Plunkett M.H."/>
            <person name="Hondzo H."/>
            <person name="Barney B.M."/>
        </authorList>
    </citation>
    <scope>NUCLEOTIDE SEQUENCE [LARGE SCALE GENOMIC DNA]</scope>
    <source>
        <strain evidence="8 9">SAG 241.80</strain>
    </source>
</reference>
<sequence>MSSAGGASEAPADGTAVAAAAAAAAAAGVEGEVQPHANVTASRVSRLLMQRLRKSQSTTVLYGEPESALEQLSLHDGGNSFFPQLDGAGSQRLIVVANRLPVSAYKDRSGRWQLQVSAGGLVSALMGVGNFKTKWIGWPGVYIEAGPERDELTAALHSEGYSPVYLDQKTCDLHYNGFCNSVLWQLFHYVPLNIDSKLSETRMLQFQWGAHQLANKIFAEVVLQHYQDGDIVWVQDYHLMLLPAILKETKPRMKVGFFLHTPFPSSEIYRTLPVREELLRSVLKADLIGFHTYDYARHFVSACTRILGLEGTPAGVEDNGSLTRVAAFPIGIDPDRFTEALEMPEVKANIAQLLNRYAGRKVMLGVDRLDMIKGIPQKLLAFEKFLEEHPEWRDKVLLVQIAVPSRTDVPEYQRLRSMVHEVVGRINGQYGTLTHVPIYHLDRQLSFNELVALYAITDVALVTSLRDGMNLVSYEYVACQRDNAGVLILSEFAGAAQSLGAGAILVNPWNINDLSQAIEYALMMSDAERRERHRQNYMHVTIHTAQTWADTFISELNDTHVEAELRTRNIPPALDLEAAVGCYRRSRRRLLVLGYNATLTTAVEAPWQPKKHFDQIQALTRVNPAAYSCLAALAQNPLVDIVVISGGEKQRLEEVFSDLPIWLAAENGAVVRPPGSKDWATLMDAGSSEWKESVQLVFEYFCERTPRSFVEQRGTSLVWNYKYADVEFGRIQARDLLQHLLTGPISNAPVDIVRGSKSVEVRPVGVSKGALMEKILGYMAEHGRGGVEQTEFVMVAGHFLARDENVFTLFEGGEPNSSGSALSGPQADTLLSTLFAQELDQLPASITPGRTRSSGTSASGTNLAALPEGQPAAPAALAPPPPPGDVAAAARQGVPQAAAAAAAAAGENGHGRPQRGAAAARNGGQSGKVQGAGDGVPFKLPPKFLFTCTVGRSMASKASYSLSGSMEVAMLLHKMALADGIPTSQLHMPGMSTSASFDDLLHQLMMAEGSLSSSL</sequence>
<dbReference type="GO" id="GO:0005829">
    <property type="term" value="C:cytosol"/>
    <property type="evidence" value="ECO:0007669"/>
    <property type="project" value="TreeGrafter"/>
</dbReference>
<protein>
    <recommendedName>
        <fullName evidence="3">alpha,alpha-trehalose-phosphate synthase (UDP-forming)</fullName>
        <ecNumber evidence="3">2.4.1.15</ecNumber>
    </recommendedName>
</protein>
<dbReference type="Gene3D" id="3.40.50.2000">
    <property type="entry name" value="Glycogen Phosphorylase B"/>
    <property type="match status" value="2"/>
</dbReference>
<dbReference type="Proteomes" id="UP000239649">
    <property type="component" value="Unassembled WGS sequence"/>
</dbReference>
<feature type="compositionally biased region" description="Gly residues" evidence="7">
    <location>
        <begin position="924"/>
        <end position="934"/>
    </location>
</feature>
<dbReference type="NCBIfam" id="NF011071">
    <property type="entry name" value="PRK14501.1"/>
    <property type="match status" value="1"/>
</dbReference>
<comment type="catalytic activity">
    <reaction evidence="6">
        <text>D-glucose 6-phosphate + UDP-alpha-D-glucose = alpha,alpha-trehalose 6-phosphate + UDP + H(+)</text>
        <dbReference type="Rhea" id="RHEA:18889"/>
        <dbReference type="ChEBI" id="CHEBI:15378"/>
        <dbReference type="ChEBI" id="CHEBI:58223"/>
        <dbReference type="ChEBI" id="CHEBI:58429"/>
        <dbReference type="ChEBI" id="CHEBI:58885"/>
        <dbReference type="ChEBI" id="CHEBI:61548"/>
        <dbReference type="EC" id="2.4.1.15"/>
    </reaction>
</comment>
<dbReference type="GO" id="GO:0003825">
    <property type="term" value="F:alpha,alpha-trehalose-phosphate synthase (UDP-forming) activity"/>
    <property type="evidence" value="ECO:0007669"/>
    <property type="project" value="UniProtKB-EC"/>
</dbReference>
<dbReference type="GO" id="GO:0004805">
    <property type="term" value="F:trehalose-phosphatase activity"/>
    <property type="evidence" value="ECO:0007669"/>
    <property type="project" value="TreeGrafter"/>
</dbReference>
<dbReference type="FunFam" id="3.40.50.2000:FF:000039">
    <property type="entry name" value="alpha,alpha-trehalose-phosphate synthase [UDP-forming] 1-like"/>
    <property type="match status" value="1"/>
</dbReference>
<evidence type="ECO:0000256" key="3">
    <source>
        <dbReference type="ARBA" id="ARBA00012538"/>
    </source>
</evidence>
<comment type="similarity">
    <text evidence="2">In the C-terminal section; belongs to the trehalose phosphatase family.</text>
</comment>
<keyword evidence="9" id="KW-1185">Reference proteome</keyword>
<evidence type="ECO:0000256" key="1">
    <source>
        <dbReference type="ARBA" id="ARBA00005409"/>
    </source>
</evidence>
<evidence type="ECO:0000256" key="5">
    <source>
        <dbReference type="ARBA" id="ARBA00022679"/>
    </source>
</evidence>
<dbReference type="PANTHER" id="PTHR10788">
    <property type="entry name" value="TREHALOSE-6-PHOSPHATE SYNTHASE"/>
    <property type="match status" value="1"/>
</dbReference>
<dbReference type="InterPro" id="IPR036412">
    <property type="entry name" value="HAD-like_sf"/>
</dbReference>
<evidence type="ECO:0000256" key="7">
    <source>
        <dbReference type="SAM" id="MobiDB-lite"/>
    </source>
</evidence>
<evidence type="ECO:0000313" key="9">
    <source>
        <dbReference type="Proteomes" id="UP000239649"/>
    </source>
</evidence>
<dbReference type="OrthoDB" id="755951at2759"/>
<dbReference type="SUPFAM" id="SSF56784">
    <property type="entry name" value="HAD-like"/>
    <property type="match status" value="1"/>
</dbReference>
<dbReference type="Pfam" id="PF02358">
    <property type="entry name" value="Trehalose_PPase"/>
    <property type="match status" value="1"/>
</dbReference>
<dbReference type="InterPro" id="IPR012766">
    <property type="entry name" value="Trehalose_OtsA"/>
</dbReference>
<dbReference type="FunFam" id="3.40.50.2000:FF:000046">
    <property type="entry name" value="alpha,alpha-trehalose-phosphate synthase [UDP-forming] 1"/>
    <property type="match status" value="1"/>
</dbReference>
<evidence type="ECO:0000256" key="4">
    <source>
        <dbReference type="ARBA" id="ARBA00022676"/>
    </source>
</evidence>
<dbReference type="PANTHER" id="PTHR10788:SF106">
    <property type="entry name" value="BCDNA.GH08860"/>
    <property type="match status" value="1"/>
</dbReference>
<dbReference type="InterPro" id="IPR001830">
    <property type="entry name" value="Glyco_trans_20"/>
</dbReference>
<dbReference type="EC" id="2.4.1.15" evidence="3"/>
<dbReference type="InterPro" id="IPR023214">
    <property type="entry name" value="HAD_sf"/>
</dbReference>
<dbReference type="Pfam" id="PF00982">
    <property type="entry name" value="Glyco_transf_20"/>
    <property type="match status" value="1"/>
</dbReference>
<name>A0A2P6VIS8_9CHLO</name>
<dbReference type="STRING" id="554055.A0A2P6VIS8"/>
<dbReference type="SUPFAM" id="SSF53756">
    <property type="entry name" value="UDP-Glycosyltransferase/glycogen phosphorylase"/>
    <property type="match status" value="1"/>
</dbReference>
<dbReference type="NCBIfam" id="TIGR02400">
    <property type="entry name" value="trehalose_OtsA"/>
    <property type="match status" value="1"/>
</dbReference>
<feature type="compositionally biased region" description="Low complexity" evidence="7">
    <location>
        <begin position="885"/>
        <end position="906"/>
    </location>
</feature>
<dbReference type="AlphaFoldDB" id="A0A2P6VIS8"/>
<evidence type="ECO:0000313" key="8">
    <source>
        <dbReference type="EMBL" id="PSC73982.1"/>
    </source>
</evidence>
<keyword evidence="5" id="KW-0808">Transferase</keyword>
<feature type="compositionally biased region" description="Low complexity" evidence="7">
    <location>
        <begin position="914"/>
        <end position="923"/>
    </location>
</feature>
<keyword evidence="4" id="KW-0328">Glycosyltransferase</keyword>
<feature type="region of interest" description="Disordered" evidence="7">
    <location>
        <begin position="843"/>
        <end position="934"/>
    </location>
</feature>